<comment type="caution">
    <text evidence="1">The sequence shown here is derived from an EMBL/GenBank/DDBJ whole genome shotgun (WGS) entry which is preliminary data.</text>
</comment>
<name>A0ACC0BSV6_CATRO</name>
<sequence length="434" mass="48839">MVLINHHVILVAYPVQGHLNPALRFAKKLLGLGTKVTFATILHSLERSSDIPVGLNIVDIPNVPKGFDANHLNALRKNGSEAIRNVFKESSRNGCCPVTLVVYTTLLSWAGELGREMHVPSALLWTQPATVLGIYYHYFHGYEDDINNFGNDPFWSIQLPGLPLFSSCELPSNIIPPSSLDTKHDLLLEMFKIQFHQLDVNQEEKSLVFVNTFDALEVEALKAIGKYYNLFAIGPLNSYMQWFNSQPKESVVYVSFGTVFTPLKPQMEELARALLECGLPFLWVIREKEKEEEKIELSCLDELKEKGMIVPWCSQLEVLKNPSLGCFISHCGWNSTMESIVYGVPIIALPQWVDQRTNAKLIVDVWKTGVKVGINEYGLAESNEIKKCIDLVMLDGEKRHELKKNAMKWKSLAGEALEDGGSLERNLRSALDPL</sequence>
<accession>A0ACC0BSV6</accession>
<protein>
    <submittedName>
        <fullName evidence="1">Uncharacterized protein</fullName>
    </submittedName>
</protein>
<evidence type="ECO:0000313" key="2">
    <source>
        <dbReference type="Proteomes" id="UP001060085"/>
    </source>
</evidence>
<gene>
    <name evidence="1" type="ORF">M9H77_06563</name>
</gene>
<organism evidence="1 2">
    <name type="scientific">Catharanthus roseus</name>
    <name type="common">Madagascar periwinkle</name>
    <name type="synonym">Vinca rosea</name>
    <dbReference type="NCBI Taxonomy" id="4058"/>
    <lineage>
        <taxon>Eukaryota</taxon>
        <taxon>Viridiplantae</taxon>
        <taxon>Streptophyta</taxon>
        <taxon>Embryophyta</taxon>
        <taxon>Tracheophyta</taxon>
        <taxon>Spermatophyta</taxon>
        <taxon>Magnoliopsida</taxon>
        <taxon>eudicotyledons</taxon>
        <taxon>Gunneridae</taxon>
        <taxon>Pentapetalae</taxon>
        <taxon>asterids</taxon>
        <taxon>lamiids</taxon>
        <taxon>Gentianales</taxon>
        <taxon>Apocynaceae</taxon>
        <taxon>Rauvolfioideae</taxon>
        <taxon>Vinceae</taxon>
        <taxon>Catharanthinae</taxon>
        <taxon>Catharanthus</taxon>
    </lineage>
</organism>
<proteinExistence type="predicted"/>
<evidence type="ECO:0000313" key="1">
    <source>
        <dbReference type="EMBL" id="KAI5675613.1"/>
    </source>
</evidence>
<reference evidence="2" key="1">
    <citation type="journal article" date="2023" name="Nat. Plants">
        <title>Single-cell RNA sequencing provides a high-resolution roadmap for understanding the multicellular compartmentation of specialized metabolism.</title>
        <authorList>
            <person name="Sun S."/>
            <person name="Shen X."/>
            <person name="Li Y."/>
            <person name="Li Y."/>
            <person name="Wang S."/>
            <person name="Li R."/>
            <person name="Zhang H."/>
            <person name="Shen G."/>
            <person name="Guo B."/>
            <person name="Wei J."/>
            <person name="Xu J."/>
            <person name="St-Pierre B."/>
            <person name="Chen S."/>
            <person name="Sun C."/>
        </authorList>
    </citation>
    <scope>NUCLEOTIDE SEQUENCE [LARGE SCALE GENOMIC DNA]</scope>
</reference>
<dbReference type="Proteomes" id="UP001060085">
    <property type="component" value="Linkage Group LG02"/>
</dbReference>
<keyword evidence="2" id="KW-1185">Reference proteome</keyword>
<dbReference type="EMBL" id="CM044702">
    <property type="protein sequence ID" value="KAI5675613.1"/>
    <property type="molecule type" value="Genomic_DNA"/>
</dbReference>